<accession>A0A7W7M8Y2</accession>
<dbReference type="GO" id="GO:0005524">
    <property type="term" value="F:ATP binding"/>
    <property type="evidence" value="ECO:0007669"/>
    <property type="project" value="TreeGrafter"/>
</dbReference>
<sequence length="380" mass="40049">MSTDNGSYPPWVQDTGTEAGTEERSAAGPWAALPPPPATLLARDKAEPAAPWSALPAPAQPAAPAPVKVTPPTLDDLLADRPAPPMGPAKTGWRAIVRRASAGVVALPPGPAEVRHRTAVAAVQRSLNGPKTVVVVNPKGGAIKTTTTLMIARTLGIHRGGYVLGWDNNETRGTMGWRANPARHTNTAVDLLRDLDRFADVRSARVGDLDNYVRSQGDAQFDVLASDEDAESSASIDAAAFKDLHRTLSRFYRVMVVDTGNNMRASNWEAAVAEADQLVIVSTVREDTSQSAAWMADALNTSGRGELVAKAVTVLAEPAAVPDKALRARLHRHFGQLTRAVVDIPYDPALIGGGPIAYDALSSASHAAWLQATAAIAEGL</sequence>
<dbReference type="SUPFAM" id="SSF52540">
    <property type="entry name" value="P-loop containing nucleoside triphosphate hydrolases"/>
    <property type="match status" value="1"/>
</dbReference>
<dbReference type="GO" id="GO:0005829">
    <property type="term" value="C:cytosol"/>
    <property type="evidence" value="ECO:0007669"/>
    <property type="project" value="TreeGrafter"/>
</dbReference>
<name>A0A7W7M8Y2_9ACTN</name>
<keyword evidence="3" id="KW-1185">Reference proteome</keyword>
<keyword evidence="2" id="KW-0482">Metalloprotease</keyword>
<comment type="caution">
    <text evidence="2">The sequence shown here is derived from an EMBL/GenBank/DDBJ whole genome shotgun (WGS) entry which is preliminary data.</text>
</comment>
<evidence type="ECO:0000256" key="1">
    <source>
        <dbReference type="SAM" id="MobiDB-lite"/>
    </source>
</evidence>
<dbReference type="Proteomes" id="UP000546162">
    <property type="component" value="Unassembled WGS sequence"/>
</dbReference>
<dbReference type="InterPro" id="IPR050625">
    <property type="entry name" value="ParA/MinD_ATPase"/>
</dbReference>
<dbReference type="EMBL" id="JACHNB010000001">
    <property type="protein sequence ID" value="MBB4741347.1"/>
    <property type="molecule type" value="Genomic_DNA"/>
</dbReference>
<dbReference type="PANTHER" id="PTHR43384:SF14">
    <property type="entry name" value="ESX-1 SECRETION-ASSOCIATED PROTEIN ESPI"/>
    <property type="match status" value="1"/>
</dbReference>
<dbReference type="AlphaFoldDB" id="A0A7W7M8Y2"/>
<dbReference type="Gene3D" id="3.40.50.300">
    <property type="entry name" value="P-loop containing nucleotide triphosphate hydrolases"/>
    <property type="match status" value="1"/>
</dbReference>
<proteinExistence type="predicted"/>
<reference evidence="2 3" key="1">
    <citation type="submission" date="2020-08" db="EMBL/GenBank/DDBJ databases">
        <title>Sequencing the genomes of 1000 actinobacteria strains.</title>
        <authorList>
            <person name="Klenk H.-P."/>
        </authorList>
    </citation>
    <scope>NUCLEOTIDE SEQUENCE [LARGE SCALE GENOMIC DNA]</scope>
    <source>
        <strain evidence="2 3">DSM 45809</strain>
    </source>
</reference>
<dbReference type="GO" id="GO:0051782">
    <property type="term" value="P:negative regulation of cell division"/>
    <property type="evidence" value="ECO:0007669"/>
    <property type="project" value="TreeGrafter"/>
</dbReference>
<protein>
    <submittedName>
        <fullName evidence="2">Putative peptide zinc metalloprotease protein</fullName>
    </submittedName>
</protein>
<dbReference type="GO" id="GO:0006508">
    <property type="term" value="P:proteolysis"/>
    <property type="evidence" value="ECO:0007669"/>
    <property type="project" value="UniProtKB-KW"/>
</dbReference>
<evidence type="ECO:0000313" key="3">
    <source>
        <dbReference type="Proteomes" id="UP000546162"/>
    </source>
</evidence>
<gene>
    <name evidence="2" type="ORF">BJY16_004806</name>
</gene>
<dbReference type="GO" id="GO:0008237">
    <property type="term" value="F:metallopeptidase activity"/>
    <property type="evidence" value="ECO:0007669"/>
    <property type="project" value="UniProtKB-KW"/>
</dbReference>
<dbReference type="RefSeq" id="WP_185041848.1">
    <property type="nucleotide sequence ID" value="NZ_BAABFG010000005.1"/>
</dbReference>
<feature type="region of interest" description="Disordered" evidence="1">
    <location>
        <begin position="1"/>
        <end position="86"/>
    </location>
</feature>
<dbReference type="GO" id="GO:0016887">
    <property type="term" value="F:ATP hydrolysis activity"/>
    <property type="evidence" value="ECO:0007669"/>
    <property type="project" value="TreeGrafter"/>
</dbReference>
<evidence type="ECO:0000313" key="2">
    <source>
        <dbReference type="EMBL" id="MBB4741347.1"/>
    </source>
</evidence>
<dbReference type="InterPro" id="IPR027417">
    <property type="entry name" value="P-loop_NTPase"/>
</dbReference>
<dbReference type="PANTHER" id="PTHR43384">
    <property type="entry name" value="SEPTUM SITE-DETERMINING PROTEIN MIND HOMOLOG, CHLOROPLASTIC-RELATED"/>
    <property type="match status" value="1"/>
</dbReference>
<dbReference type="GO" id="GO:0009898">
    <property type="term" value="C:cytoplasmic side of plasma membrane"/>
    <property type="evidence" value="ECO:0007669"/>
    <property type="project" value="TreeGrafter"/>
</dbReference>
<keyword evidence="2" id="KW-0645">Protease</keyword>
<feature type="compositionally biased region" description="Low complexity" evidence="1">
    <location>
        <begin position="48"/>
        <end position="57"/>
    </location>
</feature>
<organism evidence="2 3">
    <name type="scientific">Actinoplanes octamycinicus</name>
    <dbReference type="NCBI Taxonomy" id="135948"/>
    <lineage>
        <taxon>Bacteria</taxon>
        <taxon>Bacillati</taxon>
        <taxon>Actinomycetota</taxon>
        <taxon>Actinomycetes</taxon>
        <taxon>Micromonosporales</taxon>
        <taxon>Micromonosporaceae</taxon>
        <taxon>Actinoplanes</taxon>
    </lineage>
</organism>
<keyword evidence="2" id="KW-0378">Hydrolase</keyword>